<accession>A0A9Q0QZ38</accession>
<dbReference type="OrthoDB" id="1506770at2759"/>
<name>A0A9Q0QZ38_9MAGN</name>
<reference evidence="8" key="1">
    <citation type="journal article" date="2023" name="Plant J.">
        <title>The genome of the king protea, Protea cynaroides.</title>
        <authorList>
            <person name="Chang J."/>
            <person name="Duong T.A."/>
            <person name="Schoeman C."/>
            <person name="Ma X."/>
            <person name="Roodt D."/>
            <person name="Barker N."/>
            <person name="Li Z."/>
            <person name="Van de Peer Y."/>
            <person name="Mizrachi E."/>
        </authorList>
    </citation>
    <scope>NUCLEOTIDE SEQUENCE</scope>
    <source>
        <tissue evidence="8">Young leaves</tissue>
    </source>
</reference>
<evidence type="ECO:0000313" key="8">
    <source>
        <dbReference type="EMBL" id="KAJ4977383.1"/>
    </source>
</evidence>
<keyword evidence="3" id="KW-0862">Zinc</keyword>
<dbReference type="Pfam" id="PF05641">
    <property type="entry name" value="Agenet"/>
    <property type="match status" value="1"/>
</dbReference>
<dbReference type="PANTHER" id="PTHR31917:SF147">
    <property type="entry name" value="AGENET DOMAIN-CONTAINING PROTEIN"/>
    <property type="match status" value="1"/>
</dbReference>
<dbReference type="GO" id="GO:0003677">
    <property type="term" value="F:DNA binding"/>
    <property type="evidence" value="ECO:0007669"/>
    <property type="project" value="InterPro"/>
</dbReference>
<evidence type="ECO:0000256" key="5">
    <source>
        <dbReference type="SAM" id="Coils"/>
    </source>
</evidence>
<dbReference type="InterPro" id="IPR007942">
    <property type="entry name" value="PLipase-like"/>
</dbReference>
<keyword evidence="9" id="KW-1185">Reference proteome</keyword>
<keyword evidence="1" id="KW-0479">Metal-binding</keyword>
<dbReference type="PROSITE" id="PS50808">
    <property type="entry name" value="ZF_BED"/>
    <property type="match status" value="1"/>
</dbReference>
<evidence type="ECO:0000256" key="2">
    <source>
        <dbReference type="ARBA" id="ARBA00022771"/>
    </source>
</evidence>
<keyword evidence="2 4" id="KW-0863">Zinc-finger</keyword>
<dbReference type="InterPro" id="IPR008395">
    <property type="entry name" value="Agenet-like_dom"/>
</dbReference>
<keyword evidence="5" id="KW-0175">Coiled coil</keyword>
<evidence type="ECO:0000313" key="9">
    <source>
        <dbReference type="Proteomes" id="UP001141806"/>
    </source>
</evidence>
<gene>
    <name evidence="8" type="ORF">NE237_002489</name>
</gene>
<feature type="compositionally biased region" description="Basic residues" evidence="6">
    <location>
        <begin position="860"/>
        <end position="870"/>
    </location>
</feature>
<dbReference type="InterPro" id="IPR014002">
    <property type="entry name" value="Agenet_dom_plant"/>
</dbReference>
<dbReference type="PANTHER" id="PTHR31917">
    <property type="entry name" value="AGENET DOMAIN-CONTAINING PROTEIN-RELATED"/>
    <property type="match status" value="1"/>
</dbReference>
<dbReference type="SMART" id="SM00743">
    <property type="entry name" value="Agenet"/>
    <property type="match status" value="4"/>
</dbReference>
<organism evidence="8 9">
    <name type="scientific">Protea cynaroides</name>
    <dbReference type="NCBI Taxonomy" id="273540"/>
    <lineage>
        <taxon>Eukaryota</taxon>
        <taxon>Viridiplantae</taxon>
        <taxon>Streptophyta</taxon>
        <taxon>Embryophyta</taxon>
        <taxon>Tracheophyta</taxon>
        <taxon>Spermatophyta</taxon>
        <taxon>Magnoliopsida</taxon>
        <taxon>Proteales</taxon>
        <taxon>Proteaceae</taxon>
        <taxon>Protea</taxon>
    </lineage>
</organism>
<sequence length="1298" mass="150673">MMQFRVGDEVEVLYVKKFDYCVHVISGWVPATILEVYGSEFEVETRTQLKINRTKLRVGTSKIRPQPPPEDEYDQILEEGQVIEMRVFNDLWIPGKVWEVYYHGTVGTNNISYSVQAMNITWAGRLTTYPLSRSEVRVRREWVDGEWVPPPHLPPLHLHHHHQQDNPSIRSRDSSARLNGPSSQQWTRPKDRSAALQRLGIGANVEIFLDFMGGWKRATIKGFQEDQIKVHYTAWSWVDNCEYEIDKFYDMSLVRPLPPQIYDVEITFNLHQEIEVYQRNYYHTGNEGWYVGEVLEIYEDTLHIKRYCYSISHPKLGMINMDETCLELRIINVKESGLRVRQEWVDDKWIQSPLVLYIEQRSSSASSLELRRETDVLDKRMRSCPELVRGADVTNKRMRSTMTVLKQRKFEYAQFYIGAMVEVFNIYKDGWEYGTVVEIRENQIEVITNWDTRQWFHDVSLIRPKPPLLEEERHQIFQLHDEVEILYNMVWHMGPIFEVLKREDELIYFVYHPTSGYVCIMNNNKIRVHKEWRDGEWIRPLSDSSTDHHQKELQMLKELSVGAEVEVYSFKTRGWCLAIILQLCKNHIEVNASIDGKKWIMHVDVSKIRPPPPREMENDQKFNWGDFIEVRLKESWLKGEIWSIHFEQNNILYTILHSFGDLVTVSKSEIRTRWNWIDGKWILTSLGTSLGTSLQLDKKHTSEIPKGVDSFSQQQSLQACKTLNNVDITNQLTRLGATAIKDEQYNISFPISEVGMSSSIRKKPTRTKRDIGWNHCKFWANPNGKGRILECKYCRKTYAGGGIHRLKEHLAGKERGDARACPSVPVEVRDAIQLSLKKVPQKEKLKQRGYASKDNQQSKRNLHTSTKSHNKTVSVQLASKNEHGTTISRNIEKLAQDDATISCQELMQVPTIQSSSSLHITHEKIITNDGIGEGGKECINSAIKEGKTNDDPTSIDAYSRPVDDRERSVEIVTPLNINCTAIVAGHLNDEFMIDKMEEVIDVNIGRRDSQDKNKIIVDGEEYKCQRDSMGEFIPKCEASEIVIPSTKCSTDYIADHASLFEVEEFIEANQHDDVQGYKIPTNVVAEITQGKQQTINVVEEITQRNQQVDVQVSTNETSTFDLICSRYGDVFRSCIVVGENTRRHWSNEMCEVVQQMQVTTYDNISKDMIDKWYRICLDHKAVKIDNQWLMSRVEEIKKEIDAKMDAELLLSKMKKVDAECEQILSNRSKLDAEYEQLRKKHKAEYEQSGKKLDAEYEQLLSKREKLIEEVAIVNSNRKIEIEKSKVSCPNKLMIDDLL</sequence>
<evidence type="ECO:0000256" key="3">
    <source>
        <dbReference type="ARBA" id="ARBA00022833"/>
    </source>
</evidence>
<comment type="caution">
    <text evidence="8">The sequence shown here is derived from an EMBL/GenBank/DDBJ whole genome shotgun (WGS) entry which is preliminary data.</text>
</comment>
<evidence type="ECO:0000256" key="4">
    <source>
        <dbReference type="PROSITE-ProRule" id="PRU00027"/>
    </source>
</evidence>
<feature type="compositionally biased region" description="Polar residues" evidence="6">
    <location>
        <begin position="176"/>
        <end position="187"/>
    </location>
</feature>
<evidence type="ECO:0000259" key="7">
    <source>
        <dbReference type="PROSITE" id="PS50808"/>
    </source>
</evidence>
<feature type="region of interest" description="Disordered" evidence="6">
    <location>
        <begin position="842"/>
        <end position="873"/>
    </location>
</feature>
<dbReference type="Pfam" id="PF05278">
    <property type="entry name" value="PEARLI-4"/>
    <property type="match status" value="1"/>
</dbReference>
<protein>
    <recommendedName>
        <fullName evidence="7">BED-type domain-containing protein</fullName>
    </recommendedName>
</protein>
<dbReference type="EMBL" id="JAMYWD010000003">
    <property type="protein sequence ID" value="KAJ4977383.1"/>
    <property type="molecule type" value="Genomic_DNA"/>
</dbReference>
<dbReference type="Proteomes" id="UP001141806">
    <property type="component" value="Unassembled WGS sequence"/>
</dbReference>
<evidence type="ECO:0000256" key="6">
    <source>
        <dbReference type="SAM" id="MobiDB-lite"/>
    </source>
</evidence>
<feature type="region of interest" description="Disordered" evidence="6">
    <location>
        <begin position="154"/>
        <end position="191"/>
    </location>
</feature>
<proteinExistence type="predicted"/>
<feature type="domain" description="BED-type" evidence="7">
    <location>
        <begin position="767"/>
        <end position="828"/>
    </location>
</feature>
<evidence type="ECO:0000256" key="1">
    <source>
        <dbReference type="ARBA" id="ARBA00022723"/>
    </source>
</evidence>
<feature type="coiled-coil region" evidence="5">
    <location>
        <begin position="1220"/>
        <end position="1276"/>
    </location>
</feature>
<dbReference type="GO" id="GO:0008270">
    <property type="term" value="F:zinc ion binding"/>
    <property type="evidence" value="ECO:0007669"/>
    <property type="project" value="UniProtKB-KW"/>
</dbReference>
<dbReference type="InterPro" id="IPR003656">
    <property type="entry name" value="Znf_BED"/>
</dbReference>